<name>A0A7W8E3D3_9BACT</name>
<dbReference type="EMBL" id="JACHIP010000003">
    <property type="protein sequence ID" value="MBB5057467.1"/>
    <property type="molecule type" value="Genomic_DNA"/>
</dbReference>
<dbReference type="InterPro" id="IPR044925">
    <property type="entry name" value="His-Me_finger_sf"/>
</dbReference>
<evidence type="ECO:0000313" key="2">
    <source>
        <dbReference type="EMBL" id="MBB5057467.1"/>
    </source>
</evidence>
<accession>A0A7W8E3D3</accession>
<gene>
    <name evidence="2" type="ORF">HDF16_002173</name>
</gene>
<organism evidence="2 3">
    <name type="scientific">Granulicella aggregans</name>
    <dbReference type="NCBI Taxonomy" id="474949"/>
    <lineage>
        <taxon>Bacteria</taxon>
        <taxon>Pseudomonadati</taxon>
        <taxon>Acidobacteriota</taxon>
        <taxon>Terriglobia</taxon>
        <taxon>Terriglobales</taxon>
        <taxon>Acidobacteriaceae</taxon>
        <taxon>Granulicella</taxon>
    </lineage>
</organism>
<proteinExistence type="predicted"/>
<evidence type="ECO:0000313" key="3">
    <source>
        <dbReference type="Proteomes" id="UP000540989"/>
    </source>
</evidence>
<reference evidence="2 3" key="1">
    <citation type="submission" date="2020-08" db="EMBL/GenBank/DDBJ databases">
        <title>Genomic Encyclopedia of Type Strains, Phase IV (KMG-V): Genome sequencing to study the core and pangenomes of soil and plant-associated prokaryotes.</title>
        <authorList>
            <person name="Whitman W."/>
        </authorList>
    </citation>
    <scope>NUCLEOTIDE SEQUENCE [LARGE SCALE GENOMIC DNA]</scope>
    <source>
        <strain evidence="2 3">M8UP14</strain>
    </source>
</reference>
<dbReference type="Proteomes" id="UP000540989">
    <property type="component" value="Unassembled WGS sequence"/>
</dbReference>
<sequence length="144" mass="16141">MEEGTVWSIVRGGEWRRLATSPCSTGYLKVKLGHGETFMVHTLVAFTFIGKRPRGKVIGFKDGNKLHLAASNLQYVTESKRNARAWERGVQSAGWSKRRKTLRRLGYETFGKSGSYPGKPGRRVKHGRHRPGIPRGHAVSVQRA</sequence>
<feature type="region of interest" description="Disordered" evidence="1">
    <location>
        <begin position="111"/>
        <end position="144"/>
    </location>
</feature>
<feature type="compositionally biased region" description="Basic residues" evidence="1">
    <location>
        <begin position="120"/>
        <end position="132"/>
    </location>
</feature>
<evidence type="ECO:0000256" key="1">
    <source>
        <dbReference type="SAM" id="MobiDB-lite"/>
    </source>
</evidence>
<dbReference type="Gene3D" id="3.90.75.20">
    <property type="match status" value="1"/>
</dbReference>
<comment type="caution">
    <text evidence="2">The sequence shown here is derived from an EMBL/GenBank/DDBJ whole genome shotgun (WGS) entry which is preliminary data.</text>
</comment>
<keyword evidence="3" id="KW-1185">Reference proteome</keyword>
<dbReference type="AlphaFoldDB" id="A0A7W8E3D3"/>
<dbReference type="SUPFAM" id="SSF54060">
    <property type="entry name" value="His-Me finger endonucleases"/>
    <property type="match status" value="1"/>
</dbReference>
<protein>
    <recommendedName>
        <fullName evidence="4">HNH endonuclease</fullName>
    </recommendedName>
</protein>
<evidence type="ECO:0008006" key="4">
    <source>
        <dbReference type="Google" id="ProtNLM"/>
    </source>
</evidence>